<evidence type="ECO:0000259" key="7">
    <source>
        <dbReference type="Pfam" id="PF04138"/>
    </source>
</evidence>
<evidence type="ECO:0000313" key="9">
    <source>
        <dbReference type="Proteomes" id="UP000469734"/>
    </source>
</evidence>
<feature type="transmembrane region" description="Helical" evidence="6">
    <location>
        <begin position="100"/>
        <end position="123"/>
    </location>
</feature>
<dbReference type="InterPro" id="IPR051401">
    <property type="entry name" value="GtrA_CellWall_Glycosyl"/>
</dbReference>
<dbReference type="PANTHER" id="PTHR38459:SF1">
    <property type="entry name" value="PROPHAGE BACTOPRENOL-LINKED GLUCOSE TRANSLOCASE HOMOLOG"/>
    <property type="match status" value="1"/>
</dbReference>
<evidence type="ECO:0000256" key="5">
    <source>
        <dbReference type="ARBA" id="ARBA00023136"/>
    </source>
</evidence>
<evidence type="ECO:0000313" key="8">
    <source>
        <dbReference type="EMBL" id="MYM74131.1"/>
    </source>
</evidence>
<dbReference type="GO" id="GO:0005886">
    <property type="term" value="C:plasma membrane"/>
    <property type="evidence" value="ECO:0007669"/>
    <property type="project" value="TreeGrafter"/>
</dbReference>
<dbReference type="GO" id="GO:0000271">
    <property type="term" value="P:polysaccharide biosynthetic process"/>
    <property type="evidence" value="ECO:0007669"/>
    <property type="project" value="InterPro"/>
</dbReference>
<reference evidence="8 9" key="1">
    <citation type="submission" date="2019-12" db="EMBL/GenBank/DDBJ databases">
        <title>Novel species isolated from a subtropical stream in China.</title>
        <authorList>
            <person name="Lu H."/>
        </authorList>
    </citation>
    <scope>NUCLEOTIDE SEQUENCE [LARGE SCALE GENOMIC DNA]</scope>
    <source>
        <strain evidence="8 9">FT134W</strain>
    </source>
</reference>
<gene>
    <name evidence="8" type="ORF">GTP56_18260</name>
</gene>
<dbReference type="Proteomes" id="UP000469734">
    <property type="component" value="Unassembled WGS sequence"/>
</dbReference>
<proteinExistence type="inferred from homology"/>
<feature type="transmembrane region" description="Helical" evidence="6">
    <location>
        <begin position="40"/>
        <end position="59"/>
    </location>
</feature>
<name>A0A7X4H3K1_9BURK</name>
<dbReference type="AlphaFoldDB" id="A0A7X4H3K1"/>
<dbReference type="RefSeq" id="WP_161051154.1">
    <property type="nucleotide sequence ID" value="NZ_WWCR01000020.1"/>
</dbReference>
<feature type="transmembrane region" description="Helical" evidence="6">
    <location>
        <begin position="71"/>
        <end position="94"/>
    </location>
</feature>
<evidence type="ECO:0000256" key="6">
    <source>
        <dbReference type="SAM" id="Phobius"/>
    </source>
</evidence>
<evidence type="ECO:0000256" key="3">
    <source>
        <dbReference type="ARBA" id="ARBA00022692"/>
    </source>
</evidence>
<dbReference type="PANTHER" id="PTHR38459">
    <property type="entry name" value="PROPHAGE BACTOPRENOL-LINKED GLUCOSE TRANSLOCASE HOMOLOG"/>
    <property type="match status" value="1"/>
</dbReference>
<dbReference type="InterPro" id="IPR007267">
    <property type="entry name" value="GtrA_DPMS_TM"/>
</dbReference>
<evidence type="ECO:0000256" key="4">
    <source>
        <dbReference type="ARBA" id="ARBA00022989"/>
    </source>
</evidence>
<protein>
    <submittedName>
        <fullName evidence="8">GtrA family protein</fullName>
    </submittedName>
</protein>
<keyword evidence="3 6" id="KW-0812">Transmembrane</keyword>
<evidence type="ECO:0000256" key="2">
    <source>
        <dbReference type="ARBA" id="ARBA00009399"/>
    </source>
</evidence>
<keyword evidence="4 6" id="KW-1133">Transmembrane helix</keyword>
<dbReference type="Pfam" id="PF04138">
    <property type="entry name" value="GtrA_DPMS_TM"/>
    <property type="match status" value="1"/>
</dbReference>
<organism evidence="8 9">
    <name type="scientific">Duganella margarita</name>
    <dbReference type="NCBI Taxonomy" id="2692170"/>
    <lineage>
        <taxon>Bacteria</taxon>
        <taxon>Pseudomonadati</taxon>
        <taxon>Pseudomonadota</taxon>
        <taxon>Betaproteobacteria</taxon>
        <taxon>Burkholderiales</taxon>
        <taxon>Oxalobacteraceae</taxon>
        <taxon>Telluria group</taxon>
        <taxon>Duganella</taxon>
    </lineage>
</organism>
<sequence length="134" mass="14210">MPDRRSLIQFVTYAMVGAVGTVAQYLVLISLVSLHWTGPVAGSVIGAVVGAVINYWLNARYTFGSKAHASALPKFAATALLGAVVNGLLMRVLIDGVALNYLVAQLISSAVVLGVTYCINLVWTFRRRSANADA</sequence>
<dbReference type="EMBL" id="WWCR01000020">
    <property type="protein sequence ID" value="MYM74131.1"/>
    <property type="molecule type" value="Genomic_DNA"/>
</dbReference>
<feature type="transmembrane region" description="Helical" evidence="6">
    <location>
        <begin position="12"/>
        <end position="34"/>
    </location>
</feature>
<feature type="domain" description="GtrA/DPMS transmembrane" evidence="7">
    <location>
        <begin position="12"/>
        <end position="125"/>
    </location>
</feature>
<evidence type="ECO:0000256" key="1">
    <source>
        <dbReference type="ARBA" id="ARBA00004141"/>
    </source>
</evidence>
<keyword evidence="5 6" id="KW-0472">Membrane</keyword>
<accession>A0A7X4H3K1</accession>
<comment type="similarity">
    <text evidence="2">Belongs to the GtrA family.</text>
</comment>
<comment type="subcellular location">
    <subcellularLocation>
        <location evidence="1">Membrane</location>
        <topology evidence="1">Multi-pass membrane protein</topology>
    </subcellularLocation>
</comment>
<comment type="caution">
    <text evidence="8">The sequence shown here is derived from an EMBL/GenBank/DDBJ whole genome shotgun (WGS) entry which is preliminary data.</text>
</comment>